<evidence type="ECO:0000256" key="5">
    <source>
        <dbReference type="PROSITE-ProRule" id="PRU00335"/>
    </source>
</evidence>
<comment type="caution">
    <text evidence="8">The sequence shown here is derived from an EMBL/GenBank/DDBJ whole genome shotgun (WGS) entry which is preliminary data.</text>
</comment>
<keyword evidence="9" id="KW-1185">Reference proteome</keyword>
<gene>
    <name evidence="8" type="ORF">ABZ931_28885</name>
</gene>
<organism evidence="8 9">
    <name type="scientific">Streptomyces neyagawaensis</name>
    <dbReference type="NCBI Taxonomy" id="42238"/>
    <lineage>
        <taxon>Bacteria</taxon>
        <taxon>Bacillati</taxon>
        <taxon>Actinomycetota</taxon>
        <taxon>Actinomycetes</taxon>
        <taxon>Kitasatosporales</taxon>
        <taxon>Streptomycetaceae</taxon>
        <taxon>Streptomyces</taxon>
    </lineage>
</organism>
<name>A0ABV3B6B6_9ACTN</name>
<dbReference type="SUPFAM" id="SSF48498">
    <property type="entry name" value="Tetracyclin repressor-like, C-terminal domain"/>
    <property type="match status" value="1"/>
</dbReference>
<dbReference type="PROSITE" id="PS50977">
    <property type="entry name" value="HTH_TETR_2"/>
    <property type="match status" value="1"/>
</dbReference>
<dbReference type="InterPro" id="IPR036271">
    <property type="entry name" value="Tet_transcr_reg_TetR-rel_C_sf"/>
</dbReference>
<evidence type="ECO:0000259" key="7">
    <source>
        <dbReference type="PROSITE" id="PS50977"/>
    </source>
</evidence>
<sequence length="237" mass="25803">MARNRTPEGSADEPGRRTPPAARTPSAGRTPPVARTPRGSYAVGDERRQRILDTAVDHFGRWGFHAASLARIAKDVGITQGGLLHHFPSKEDLLLHVLERADAGDREGFVAHEFESAAEMFSMLVRLAERDTARVGQARLFNVLVAEAGDPGHPAHAYVAHRYAELVEVMAGVLRQAAHAGELRPDTDAGAVAVAQEVAAVLDGLRIQWVLDPRGFDLAGRFRAYVERVLRALSVDR</sequence>
<keyword evidence="2" id="KW-0805">Transcription regulation</keyword>
<dbReference type="PANTHER" id="PTHR47506">
    <property type="entry name" value="TRANSCRIPTIONAL REGULATORY PROTEIN"/>
    <property type="match status" value="1"/>
</dbReference>
<evidence type="ECO:0000313" key="9">
    <source>
        <dbReference type="Proteomes" id="UP001551189"/>
    </source>
</evidence>
<dbReference type="PANTHER" id="PTHR47506:SF6">
    <property type="entry name" value="HTH-TYPE TRANSCRIPTIONAL REPRESSOR NEMR"/>
    <property type="match status" value="1"/>
</dbReference>
<proteinExistence type="predicted"/>
<evidence type="ECO:0000313" key="8">
    <source>
        <dbReference type="EMBL" id="MEU6804989.1"/>
    </source>
</evidence>
<dbReference type="EMBL" id="JBEYXT010000173">
    <property type="protein sequence ID" value="MEU6804989.1"/>
    <property type="molecule type" value="Genomic_DNA"/>
</dbReference>
<feature type="DNA-binding region" description="H-T-H motif" evidence="5">
    <location>
        <begin position="68"/>
        <end position="87"/>
    </location>
</feature>
<protein>
    <submittedName>
        <fullName evidence="8">TetR/AcrR family transcriptional regulator</fullName>
    </submittedName>
</protein>
<dbReference type="Pfam" id="PF13977">
    <property type="entry name" value="TetR_C_6"/>
    <property type="match status" value="1"/>
</dbReference>
<keyword evidence="3 5" id="KW-0238">DNA-binding</keyword>
<dbReference type="InterPro" id="IPR001647">
    <property type="entry name" value="HTH_TetR"/>
</dbReference>
<dbReference type="InterPro" id="IPR009057">
    <property type="entry name" value="Homeodomain-like_sf"/>
</dbReference>
<evidence type="ECO:0000256" key="3">
    <source>
        <dbReference type="ARBA" id="ARBA00023125"/>
    </source>
</evidence>
<evidence type="ECO:0000256" key="6">
    <source>
        <dbReference type="SAM" id="MobiDB-lite"/>
    </source>
</evidence>
<keyword evidence="1" id="KW-0678">Repressor</keyword>
<dbReference type="PRINTS" id="PR00455">
    <property type="entry name" value="HTHTETR"/>
</dbReference>
<dbReference type="RefSeq" id="WP_359698974.1">
    <property type="nucleotide sequence ID" value="NZ_JBEYXT010000173.1"/>
</dbReference>
<evidence type="ECO:0000256" key="1">
    <source>
        <dbReference type="ARBA" id="ARBA00022491"/>
    </source>
</evidence>
<dbReference type="InterPro" id="IPR039538">
    <property type="entry name" value="BetI_C"/>
</dbReference>
<feature type="domain" description="HTH tetR-type" evidence="7">
    <location>
        <begin position="45"/>
        <end position="105"/>
    </location>
</feature>
<feature type="compositionally biased region" description="Low complexity" evidence="6">
    <location>
        <begin position="18"/>
        <end position="32"/>
    </location>
</feature>
<dbReference type="Pfam" id="PF00440">
    <property type="entry name" value="TetR_N"/>
    <property type="match status" value="1"/>
</dbReference>
<dbReference type="SUPFAM" id="SSF46689">
    <property type="entry name" value="Homeodomain-like"/>
    <property type="match status" value="1"/>
</dbReference>
<dbReference type="Proteomes" id="UP001551189">
    <property type="component" value="Unassembled WGS sequence"/>
</dbReference>
<evidence type="ECO:0000256" key="2">
    <source>
        <dbReference type="ARBA" id="ARBA00023015"/>
    </source>
</evidence>
<feature type="region of interest" description="Disordered" evidence="6">
    <location>
        <begin position="1"/>
        <end position="44"/>
    </location>
</feature>
<evidence type="ECO:0000256" key="4">
    <source>
        <dbReference type="ARBA" id="ARBA00023163"/>
    </source>
</evidence>
<keyword evidence="4" id="KW-0804">Transcription</keyword>
<reference evidence="8 9" key="1">
    <citation type="submission" date="2024-06" db="EMBL/GenBank/DDBJ databases">
        <title>The Natural Products Discovery Center: Release of the First 8490 Sequenced Strains for Exploring Actinobacteria Biosynthetic Diversity.</title>
        <authorList>
            <person name="Kalkreuter E."/>
            <person name="Kautsar S.A."/>
            <person name="Yang D."/>
            <person name="Bader C.D."/>
            <person name="Teijaro C.N."/>
            <person name="Fluegel L."/>
            <person name="Davis C.M."/>
            <person name="Simpson J.R."/>
            <person name="Lauterbach L."/>
            <person name="Steele A.D."/>
            <person name="Gui C."/>
            <person name="Meng S."/>
            <person name="Li G."/>
            <person name="Viehrig K."/>
            <person name="Ye F."/>
            <person name="Su P."/>
            <person name="Kiefer A.F."/>
            <person name="Nichols A."/>
            <person name="Cepeda A.J."/>
            <person name="Yan W."/>
            <person name="Fan B."/>
            <person name="Jiang Y."/>
            <person name="Adhikari A."/>
            <person name="Zheng C.-J."/>
            <person name="Schuster L."/>
            <person name="Cowan T.M."/>
            <person name="Smanski M.J."/>
            <person name="Chevrette M.G."/>
            <person name="De Carvalho L.P.S."/>
            <person name="Shen B."/>
        </authorList>
    </citation>
    <scope>NUCLEOTIDE SEQUENCE [LARGE SCALE GENOMIC DNA]</scope>
    <source>
        <strain evidence="8 9">NPDC046851</strain>
    </source>
</reference>
<accession>A0ABV3B6B6</accession>
<dbReference type="Gene3D" id="1.10.357.10">
    <property type="entry name" value="Tetracycline Repressor, domain 2"/>
    <property type="match status" value="1"/>
</dbReference>